<evidence type="ECO:0000313" key="2">
    <source>
        <dbReference type="Proteomes" id="UP000298663"/>
    </source>
</evidence>
<dbReference type="AlphaFoldDB" id="A0A4U8ULT4"/>
<accession>A0A4U8ULT4</accession>
<reference evidence="1 2" key="1">
    <citation type="journal article" date="2015" name="Genome Biol.">
        <title>Comparative genomics of Steinernema reveals deeply conserved gene regulatory networks.</title>
        <authorList>
            <person name="Dillman A.R."/>
            <person name="Macchietto M."/>
            <person name="Porter C.F."/>
            <person name="Rogers A."/>
            <person name="Williams B."/>
            <person name="Antoshechkin I."/>
            <person name="Lee M.M."/>
            <person name="Goodwin Z."/>
            <person name="Lu X."/>
            <person name="Lewis E.E."/>
            <person name="Goodrich-Blair H."/>
            <person name="Stock S.P."/>
            <person name="Adams B.J."/>
            <person name="Sternberg P.W."/>
            <person name="Mortazavi A."/>
        </authorList>
    </citation>
    <scope>NUCLEOTIDE SEQUENCE [LARGE SCALE GENOMIC DNA]</scope>
    <source>
        <strain evidence="1 2">ALL</strain>
    </source>
</reference>
<proteinExistence type="predicted"/>
<evidence type="ECO:0000313" key="1">
    <source>
        <dbReference type="EMBL" id="TMS33862.1"/>
    </source>
</evidence>
<keyword evidence="2" id="KW-1185">Reference proteome</keyword>
<dbReference type="Proteomes" id="UP000298663">
    <property type="component" value="Unassembled WGS sequence"/>
</dbReference>
<organism evidence="1 2">
    <name type="scientific">Steinernema carpocapsae</name>
    <name type="common">Entomopathogenic nematode</name>
    <dbReference type="NCBI Taxonomy" id="34508"/>
    <lineage>
        <taxon>Eukaryota</taxon>
        <taxon>Metazoa</taxon>
        <taxon>Ecdysozoa</taxon>
        <taxon>Nematoda</taxon>
        <taxon>Chromadorea</taxon>
        <taxon>Rhabditida</taxon>
        <taxon>Tylenchina</taxon>
        <taxon>Panagrolaimomorpha</taxon>
        <taxon>Strongyloidoidea</taxon>
        <taxon>Steinernematidae</taxon>
        <taxon>Steinernema</taxon>
    </lineage>
</organism>
<name>A0A4U8ULT4_STECR</name>
<reference evidence="1 2" key="2">
    <citation type="journal article" date="2019" name="G3 (Bethesda)">
        <title>Hybrid Assembly of the Genome of the Entomopathogenic Nematode Steinernema carpocapsae Identifies the X-Chromosome.</title>
        <authorList>
            <person name="Serra L."/>
            <person name="Macchietto M."/>
            <person name="Macias-Munoz A."/>
            <person name="McGill C.J."/>
            <person name="Rodriguez I.M."/>
            <person name="Rodriguez B."/>
            <person name="Murad R."/>
            <person name="Mortazavi A."/>
        </authorList>
    </citation>
    <scope>NUCLEOTIDE SEQUENCE [LARGE SCALE GENOMIC DNA]</scope>
    <source>
        <strain evidence="1 2">ALL</strain>
    </source>
</reference>
<protein>
    <submittedName>
        <fullName evidence="1">Uncharacterized protein</fullName>
    </submittedName>
</protein>
<dbReference type="EMBL" id="AZBU02000001">
    <property type="protein sequence ID" value="TMS33862.1"/>
    <property type="molecule type" value="Genomic_DNA"/>
</dbReference>
<sequence>MSSPLLSTFEDLVCYEQFRRLQRGTSSELLELASRDGHGDDHRKVIFKKIKDEWKKSQTFENCEPLQFAGNQIRGELRNKVDLKDEEVSV</sequence>
<gene>
    <name evidence="1" type="ORF">L596_001553</name>
</gene>
<comment type="caution">
    <text evidence="1">The sequence shown here is derived from an EMBL/GenBank/DDBJ whole genome shotgun (WGS) entry which is preliminary data.</text>
</comment>